<evidence type="ECO:0008006" key="3">
    <source>
        <dbReference type="Google" id="ProtNLM"/>
    </source>
</evidence>
<name>A0A515CSK6_SERLI</name>
<proteinExistence type="predicted"/>
<dbReference type="Proteomes" id="UP000317572">
    <property type="component" value="Chromosome"/>
</dbReference>
<gene>
    <name evidence="1" type="ORF">EGO53_04830</name>
</gene>
<dbReference type="RefSeq" id="WP_142814780.1">
    <property type="nucleotide sequence ID" value="NZ_CP033893.1"/>
</dbReference>
<evidence type="ECO:0000313" key="1">
    <source>
        <dbReference type="EMBL" id="QDL31148.1"/>
    </source>
</evidence>
<accession>A0A515CSK6</accession>
<dbReference type="AlphaFoldDB" id="A0A515CSK6"/>
<reference evidence="1 2" key="1">
    <citation type="submission" date="2018-11" db="EMBL/GenBank/DDBJ databases">
        <title>The first complete genome of Serratia liquefaciens isolated from metalophyte plant revel distinctness adaptive mechanisms in an extreme habitat.</title>
        <authorList>
            <person name="Caneschi W.L."/>
            <person name="Sanchez A.B."/>
            <person name="Felestrino E.B."/>
            <person name="Assis R.A.B."/>
            <person name="Lemes C.G.C."/>
            <person name="Cordeiro I.F."/>
            <person name="Fonseca N.P."/>
            <person name="Villa M."/>
            <person name="Vieira I.T."/>
            <person name="Moraes L.A."/>
            <person name="Kamino L.H.Y."/>
            <person name="do Carmo F."/>
            <person name="Garcia C.M."/>
            <person name="Almeida N.F."/>
            <person name="Silva R.S."/>
            <person name="Ferro J.A."/>
            <person name="Ferro M.I.T."/>
            <person name="Varani A.M."/>
            <person name="Ferreira R.M."/>
            <person name="dos Santos V.L."/>
            <person name="Silva U.C."/>
            <person name="Setubal J.C."/>
            <person name="Moreira L.M."/>
        </authorList>
    </citation>
    <scope>NUCLEOTIDE SEQUENCE [LARGE SCALE GENOMIC DNA]</scope>
    <source>
        <strain evidence="1 2">FG3</strain>
    </source>
</reference>
<sequence length="72" mass="8563">MANEDRLMRASKWLKREFEEGSIPDKRTVKRWIERGQLRGRVIDGMSWVYSSERWGVQSEVSHAVNQLIRES</sequence>
<organism evidence="1 2">
    <name type="scientific">Serratia liquefaciens</name>
    <dbReference type="NCBI Taxonomy" id="614"/>
    <lineage>
        <taxon>Bacteria</taxon>
        <taxon>Pseudomonadati</taxon>
        <taxon>Pseudomonadota</taxon>
        <taxon>Gammaproteobacteria</taxon>
        <taxon>Enterobacterales</taxon>
        <taxon>Yersiniaceae</taxon>
        <taxon>Serratia</taxon>
    </lineage>
</organism>
<evidence type="ECO:0000313" key="2">
    <source>
        <dbReference type="Proteomes" id="UP000317572"/>
    </source>
</evidence>
<dbReference type="EMBL" id="CP033893">
    <property type="protein sequence ID" value="QDL31148.1"/>
    <property type="molecule type" value="Genomic_DNA"/>
</dbReference>
<protein>
    <recommendedName>
        <fullName evidence="3">Excisionase</fullName>
    </recommendedName>
</protein>